<sequence>MVKYRLATYKDNDQLLKLTSATAMPGTISLRIDRFPDFFRLNELRGETKVYAAEDNGLIIGCISVSRQNVYLLNKAHPMWYVSDLRVAATHQKKGIALGLVQETYKYLKRVEADILFVNVAEGNKRPFVFLCESASYPDFQSLGVFKVVQFLGSDKTNKSFEYQIRETKANNENIEFLNAYYSKYELASLITHDKVKNTQLFEVRYQDKLIAVMCLVDTMNMKQNVIVKLPWFLEKMVMVLNRMSLMLKISKLPQKNEAINMLYIKYLAVKDLNRDLISELITHAQHCAFLKSYSFVSIGLHEKDDLLKYLPLKIRFTFNSTGLIVSLKDNQDLLRKIINGVPYKDYSIV</sequence>
<dbReference type="PROSITE" id="PS51186">
    <property type="entry name" value="GNAT"/>
    <property type="match status" value="1"/>
</dbReference>
<dbReference type="EMBL" id="JACVXB010000002">
    <property type="protein sequence ID" value="MBD0831575.1"/>
    <property type="molecule type" value="Genomic_DNA"/>
</dbReference>
<evidence type="ECO:0000313" key="2">
    <source>
        <dbReference type="EMBL" id="MBD0831575.1"/>
    </source>
</evidence>
<gene>
    <name evidence="2" type="ORF">ICJ83_05465</name>
</gene>
<evidence type="ECO:0000313" key="3">
    <source>
        <dbReference type="Proteomes" id="UP000600588"/>
    </source>
</evidence>
<proteinExistence type="predicted"/>
<dbReference type="GO" id="GO:0016747">
    <property type="term" value="F:acyltransferase activity, transferring groups other than amino-acyl groups"/>
    <property type="evidence" value="ECO:0007669"/>
    <property type="project" value="InterPro"/>
</dbReference>
<dbReference type="RefSeq" id="WP_188229369.1">
    <property type="nucleotide sequence ID" value="NZ_JACVXB010000002.1"/>
</dbReference>
<dbReference type="Gene3D" id="3.40.630.30">
    <property type="match status" value="1"/>
</dbReference>
<accession>A0A8J6Q7B1</accession>
<evidence type="ECO:0000259" key="1">
    <source>
        <dbReference type="PROSITE" id="PS51186"/>
    </source>
</evidence>
<dbReference type="SUPFAM" id="SSF55729">
    <property type="entry name" value="Acyl-CoA N-acyltransferases (Nat)"/>
    <property type="match status" value="1"/>
</dbReference>
<dbReference type="Pfam" id="PF00583">
    <property type="entry name" value="Acetyltransf_1"/>
    <property type="match status" value="1"/>
</dbReference>
<protein>
    <submittedName>
        <fullName evidence="2">GNAT family N-acetyltransferase</fullName>
    </submittedName>
</protein>
<dbReference type="InterPro" id="IPR000182">
    <property type="entry name" value="GNAT_dom"/>
</dbReference>
<feature type="domain" description="N-acetyltransferase" evidence="1">
    <location>
        <begin position="2"/>
        <end position="168"/>
    </location>
</feature>
<keyword evidence="3" id="KW-1185">Reference proteome</keyword>
<comment type="caution">
    <text evidence="2">The sequence shown here is derived from an EMBL/GenBank/DDBJ whole genome shotgun (WGS) entry which is preliminary data.</text>
</comment>
<dbReference type="Proteomes" id="UP000600588">
    <property type="component" value="Unassembled WGS sequence"/>
</dbReference>
<reference evidence="2 3" key="1">
    <citation type="submission" date="2020-09" db="EMBL/GenBank/DDBJ databases">
        <title>TT11 complete genome.</title>
        <authorList>
            <person name="Wu Z."/>
        </authorList>
    </citation>
    <scope>NUCLEOTIDE SEQUENCE [LARGE SCALE GENOMIC DNA]</scope>
    <source>
        <strain evidence="2 3">TT11</strain>
    </source>
</reference>
<dbReference type="AlphaFoldDB" id="A0A8J6Q7B1"/>
<name>A0A8J6Q7B1_9FLAO</name>
<dbReference type="CDD" id="cd04301">
    <property type="entry name" value="NAT_SF"/>
    <property type="match status" value="1"/>
</dbReference>
<organism evidence="2 3">
    <name type="scientific">Aestuariibaculum sediminum</name>
    <dbReference type="NCBI Taxonomy" id="2770637"/>
    <lineage>
        <taxon>Bacteria</taxon>
        <taxon>Pseudomonadati</taxon>
        <taxon>Bacteroidota</taxon>
        <taxon>Flavobacteriia</taxon>
        <taxon>Flavobacteriales</taxon>
        <taxon>Flavobacteriaceae</taxon>
    </lineage>
</organism>
<dbReference type="InterPro" id="IPR016181">
    <property type="entry name" value="Acyl_CoA_acyltransferase"/>
</dbReference>